<protein>
    <recommendedName>
        <fullName evidence="7">DUF8003 domain-containing protein</fullName>
    </recommendedName>
</protein>
<dbReference type="PRINTS" id="PR00320">
    <property type="entry name" value="GPROTEINBRPT"/>
</dbReference>
<keyword evidence="2" id="KW-0677">Repeat</keyword>
<dbReference type="PROSITE" id="PS50082">
    <property type="entry name" value="WD_REPEATS_2"/>
    <property type="match status" value="2"/>
</dbReference>
<evidence type="ECO:0000256" key="3">
    <source>
        <dbReference type="PROSITE-ProRule" id="PRU00221"/>
    </source>
</evidence>
<dbReference type="PROSITE" id="PS00678">
    <property type="entry name" value="WD_REPEATS_1"/>
    <property type="match status" value="1"/>
</dbReference>
<dbReference type="Proteomes" id="UP000007752">
    <property type="component" value="Chromosome 1"/>
</dbReference>
<feature type="transmembrane region" description="Helical" evidence="5">
    <location>
        <begin position="1343"/>
        <end position="1366"/>
    </location>
</feature>
<keyword evidence="1 3" id="KW-0853">WD repeat</keyword>
<sequence length="1716" mass="183079">MAPHLHLRLLLVVGVALGSAGLGWGGGGGEGEATDREAPDPYSILTWHDYSPPSPPPPPPPPVAPAATCEGDLHGKGNFSTRCEVSEEVELGGDVYITGEGSLVLLAGAALTCQRPGCVISANLSGEVRLGRGVRVIAGRVSLAAANVTIADTVVVNTTALAGDPPERTSGVPTGTHGDGGGHGGRGASCYVKDGQTQEDSWGGDAYAWSDLEHPFSYGSKGGSTSVEKDYGGSGGGIVWLYADDLIMNGTVLADGGDSSEKGGGGSGGSIYIKSKTMHGAGKISASGGNGLAGGGGGRVSINVFSRHDDTQVFAHGGKSSGCPDNAGAAGTLYEAVPKSLVVSNNNLSTQTDTLLLEFPNQPLWTNVFVKNHAKVAVPLLWSRVQVQGQLSLLSGAILTFGLTRYPYSEFELMAEELLMSDSTIKVFGALRMSVKMLLMWNSKMLIDGGGDSIVATSLLDASNLIVLKESSVIHSNANLGVRGQGLLNLSGEGDIIEAQRLILSLFYSIKVGPGSILRGPLVNGSSGDVAPKLNCDDDICPVEIIHPPEDCNLNSSLSFTLQVCRVEDIDIWGLVQGTVIHFNRARSVSVHTSGTISATGLGCRSGVGQGKILNSGVSGGGGHGGRGGDGFYNESHAEGGSMYGSADLPCELGSGSGNDTTKLSTAGGGIIVMGSWEYSLPSLSLYGSVESNGQSSTDVVTNASIGGPGGGSGGTILLFVRALSLAESSILSSVGGLGNFGSGGGGGGRIHFHWSNIPTGDEYVPVAAVKGSIRTSGGISKGKGFPGENGTVTGKACPKGLYGTFCKECPLGTYKNVTGSSKSLCVQCPPDELPHRAIYTSVRGGAYETPCPYKCVSDRYRMPHCYTALEELIYTFGGPWLFGLLLSGLLVLLALVLSVARMKFVGTDELPGPAPTQQGSQIDHSFPFLESLNEVLETNRAEESHGHVHRMYFMGPNTFSEPWHLPHTPPEQISEIVYEDAFNRFVDEINTLAAYQWWEGSIHSILCVLAYPLAWSWQQFRRRKKLQRLREFVRSEYDHSCLRSCRSRALYEGLKVTATPDLMLGYLDFFLGGDEKRPDLPPRLRQRFPMCLIFGGDGSYMAPFSLHSDSVLTSLMSQAVPSSIWHRLVAGLNAQLRLVRRGSLRGTFLPVLDWLETHANPSLGVNGVRVDLAWFQATALGYCQLGLVVYAVEEPMSAELDGSPRIKIEQHSLTQNMHADTQLGHSRIKEALMRKRITGGILDSNSLRTLKDRRDLFYPFSLILHNTKPVGHQDLVGLVISILLLADFSLVLLTFLQLYSYSMADVLLVLFVLPLGILSPFPAGINALFSHGPRRSAGLARVYALWNITSLVNVVVAFACGLVHYKSSTKRHPSTQPWNLGTDESGWWLFPTGLMLLKCIQARLVDWHVANLEIQDRAAISGISLPVGSDKLYSGSADGSVRVWDCNSGKCVDAIKMGGKIGCMITHGPWIFVGITKSVEAWNTQTGMKSSLREPSGLVCSMTIKDEMLFAGTGDGRIMAWKIPDKKGDSGPVAILSGHERQVISLGVSVTRLYSGSLDKTIKVWDLKTLQCVQTLSEHKAAVTSVLCWDEKLLSCSLDKTVKIWAASKSGDLQVIYTHSEEHGVRTLFGMHRVGKTPVLFCSLHNSNCIRLFDLPSFDEMGKLFSKKEVRTIELAAGGLLFTGDGAGELKVWRWAPRGGACNPGAREIINVEAL</sequence>
<feature type="chain" id="PRO_5002881016" description="DUF8003 domain-containing protein" evidence="6">
    <location>
        <begin position="26"/>
        <end position="1716"/>
    </location>
</feature>
<keyword evidence="5" id="KW-0472">Membrane</keyword>
<dbReference type="PANTHER" id="PTHR31513">
    <property type="entry name" value="EPHRIN TYPE-B RECEPTOR"/>
    <property type="match status" value="1"/>
</dbReference>
<dbReference type="SUPFAM" id="SSF50978">
    <property type="entry name" value="WD40 repeat-like"/>
    <property type="match status" value="1"/>
</dbReference>
<dbReference type="InterPro" id="IPR015943">
    <property type="entry name" value="WD40/YVTN_repeat-like_dom_sf"/>
</dbReference>
<dbReference type="Pfam" id="PF26010">
    <property type="entry name" value="DUF8003"/>
    <property type="match status" value="1"/>
</dbReference>
<dbReference type="InterPro" id="IPR020472">
    <property type="entry name" value="WD40_PAC1"/>
</dbReference>
<gene>
    <name evidence="8" type="ORF">OsJ_00683</name>
</gene>
<feature type="transmembrane region" description="Helical" evidence="5">
    <location>
        <begin position="881"/>
        <end position="901"/>
    </location>
</feature>
<dbReference type="InterPro" id="IPR036322">
    <property type="entry name" value="WD40_repeat_dom_sf"/>
</dbReference>
<keyword evidence="6" id="KW-0732">Signal</keyword>
<dbReference type="InterPro" id="IPR019775">
    <property type="entry name" value="WD40_repeat_CS"/>
</dbReference>
<organism evidence="8">
    <name type="scientific">Oryza sativa subsp. japonica</name>
    <name type="common">Rice</name>
    <dbReference type="NCBI Taxonomy" id="39947"/>
    <lineage>
        <taxon>Eukaryota</taxon>
        <taxon>Viridiplantae</taxon>
        <taxon>Streptophyta</taxon>
        <taxon>Embryophyta</taxon>
        <taxon>Tracheophyta</taxon>
        <taxon>Spermatophyta</taxon>
        <taxon>Magnoliopsida</taxon>
        <taxon>Liliopsida</taxon>
        <taxon>Poales</taxon>
        <taxon>Poaceae</taxon>
        <taxon>BOP clade</taxon>
        <taxon>Oryzoideae</taxon>
        <taxon>Oryzeae</taxon>
        <taxon>Oryzinae</taxon>
        <taxon>Oryza</taxon>
        <taxon>Oryza sativa</taxon>
    </lineage>
</organism>
<dbReference type="InterPro" id="IPR058316">
    <property type="entry name" value="DUF8003"/>
</dbReference>
<dbReference type="PANTHER" id="PTHR31513:SF1">
    <property type="entry name" value="EPHRIN TYPE-B RECEPTOR"/>
    <property type="match status" value="1"/>
</dbReference>
<evidence type="ECO:0000313" key="8">
    <source>
        <dbReference type="EMBL" id="EEE54020.1"/>
    </source>
</evidence>
<accession>B9ETJ9</accession>
<dbReference type="SMART" id="SM00320">
    <property type="entry name" value="WD40"/>
    <property type="match status" value="5"/>
</dbReference>
<feature type="domain" description="DUF8003" evidence="7">
    <location>
        <begin position="793"/>
        <end position="867"/>
    </location>
</feature>
<reference evidence="8" key="1">
    <citation type="journal article" date="2005" name="PLoS Biol.">
        <title>The genomes of Oryza sativa: a history of duplications.</title>
        <authorList>
            <person name="Yu J."/>
            <person name="Wang J."/>
            <person name="Lin W."/>
            <person name="Li S."/>
            <person name="Li H."/>
            <person name="Zhou J."/>
            <person name="Ni P."/>
            <person name="Dong W."/>
            <person name="Hu S."/>
            <person name="Zeng C."/>
            <person name="Zhang J."/>
            <person name="Zhang Y."/>
            <person name="Li R."/>
            <person name="Xu Z."/>
            <person name="Li S."/>
            <person name="Li X."/>
            <person name="Zheng H."/>
            <person name="Cong L."/>
            <person name="Lin L."/>
            <person name="Yin J."/>
            <person name="Geng J."/>
            <person name="Li G."/>
            <person name="Shi J."/>
            <person name="Liu J."/>
            <person name="Lv H."/>
            <person name="Li J."/>
            <person name="Wang J."/>
            <person name="Deng Y."/>
            <person name="Ran L."/>
            <person name="Shi X."/>
            <person name="Wang X."/>
            <person name="Wu Q."/>
            <person name="Li C."/>
            <person name="Ren X."/>
            <person name="Wang J."/>
            <person name="Wang X."/>
            <person name="Li D."/>
            <person name="Liu D."/>
            <person name="Zhang X."/>
            <person name="Ji Z."/>
            <person name="Zhao W."/>
            <person name="Sun Y."/>
            <person name="Zhang Z."/>
            <person name="Bao J."/>
            <person name="Han Y."/>
            <person name="Dong L."/>
            <person name="Ji J."/>
            <person name="Chen P."/>
            <person name="Wu S."/>
            <person name="Liu J."/>
            <person name="Xiao Y."/>
            <person name="Bu D."/>
            <person name="Tan J."/>
            <person name="Yang L."/>
            <person name="Ye C."/>
            <person name="Zhang J."/>
            <person name="Xu J."/>
            <person name="Zhou Y."/>
            <person name="Yu Y."/>
            <person name="Zhang B."/>
            <person name="Zhuang S."/>
            <person name="Wei H."/>
            <person name="Liu B."/>
            <person name="Lei M."/>
            <person name="Yu H."/>
            <person name="Li Y."/>
            <person name="Xu H."/>
            <person name="Wei S."/>
            <person name="He X."/>
            <person name="Fang L."/>
            <person name="Zhang Z."/>
            <person name="Zhang Y."/>
            <person name="Huang X."/>
            <person name="Su Z."/>
            <person name="Tong W."/>
            <person name="Li J."/>
            <person name="Tong Z."/>
            <person name="Li S."/>
            <person name="Ye J."/>
            <person name="Wang L."/>
            <person name="Fang L."/>
            <person name="Lei T."/>
            <person name="Chen C."/>
            <person name="Chen H."/>
            <person name="Xu Z."/>
            <person name="Li H."/>
            <person name="Huang H."/>
            <person name="Zhang F."/>
            <person name="Xu H."/>
            <person name="Li N."/>
            <person name="Zhao C."/>
            <person name="Li S."/>
            <person name="Dong L."/>
            <person name="Huang Y."/>
            <person name="Li L."/>
            <person name="Xi Y."/>
            <person name="Qi Q."/>
            <person name="Li W."/>
            <person name="Zhang B."/>
            <person name="Hu W."/>
            <person name="Zhang Y."/>
            <person name="Tian X."/>
            <person name="Jiao Y."/>
            <person name="Liang X."/>
            <person name="Jin J."/>
            <person name="Gao L."/>
            <person name="Zheng W."/>
            <person name="Hao B."/>
            <person name="Liu S."/>
            <person name="Wang W."/>
            <person name="Yuan L."/>
            <person name="Cao M."/>
            <person name="McDermott J."/>
            <person name="Samudrala R."/>
            <person name="Wang J."/>
            <person name="Wong G.K."/>
            <person name="Yang H."/>
        </authorList>
    </citation>
    <scope>NUCLEOTIDE SEQUENCE [LARGE SCALE GENOMIC DNA]</scope>
</reference>
<dbReference type="Pfam" id="PF00400">
    <property type="entry name" value="WD40"/>
    <property type="match status" value="3"/>
</dbReference>
<evidence type="ECO:0000256" key="4">
    <source>
        <dbReference type="SAM" id="MobiDB-lite"/>
    </source>
</evidence>
<reference evidence="8" key="2">
    <citation type="submission" date="2008-12" db="EMBL/GenBank/DDBJ databases">
        <title>Improved gene annotation of the rice (Oryza sativa) genomes.</title>
        <authorList>
            <person name="Wang J."/>
            <person name="Li R."/>
            <person name="Fan W."/>
            <person name="Huang Q."/>
            <person name="Zhang J."/>
            <person name="Zhou Y."/>
            <person name="Hu Y."/>
            <person name="Zi S."/>
            <person name="Li J."/>
            <person name="Ni P."/>
            <person name="Zheng H."/>
            <person name="Zhang Y."/>
            <person name="Zhao M."/>
            <person name="Hao Q."/>
            <person name="McDermott J."/>
            <person name="Samudrala R."/>
            <person name="Kristiansen K."/>
            <person name="Wong G.K.-S."/>
        </authorList>
    </citation>
    <scope>NUCLEOTIDE SEQUENCE</scope>
</reference>
<feature type="transmembrane region" description="Helical" evidence="5">
    <location>
        <begin position="1307"/>
        <end position="1331"/>
    </location>
</feature>
<feature type="repeat" description="WD" evidence="3">
    <location>
        <begin position="1537"/>
        <end position="1576"/>
    </location>
</feature>
<dbReference type="PROSITE" id="PS50294">
    <property type="entry name" value="WD_REPEATS_REGION"/>
    <property type="match status" value="1"/>
</dbReference>
<evidence type="ECO:0000256" key="1">
    <source>
        <dbReference type="ARBA" id="ARBA00022574"/>
    </source>
</evidence>
<keyword evidence="5" id="KW-0812">Transmembrane</keyword>
<keyword evidence="5" id="KW-1133">Transmembrane helix</keyword>
<evidence type="ECO:0000256" key="6">
    <source>
        <dbReference type="SAM" id="SignalP"/>
    </source>
</evidence>
<proteinExistence type="predicted"/>
<dbReference type="InterPro" id="IPR001680">
    <property type="entry name" value="WD40_rpt"/>
</dbReference>
<feature type="region of interest" description="Disordered" evidence="4">
    <location>
        <begin position="161"/>
        <end position="184"/>
    </location>
</feature>
<feature type="signal peptide" evidence="6">
    <location>
        <begin position="1"/>
        <end position="25"/>
    </location>
</feature>
<evidence type="ECO:0000259" key="7">
    <source>
        <dbReference type="Pfam" id="PF26010"/>
    </source>
</evidence>
<dbReference type="EMBL" id="CM000138">
    <property type="protein sequence ID" value="EEE54020.1"/>
    <property type="molecule type" value="Genomic_DNA"/>
</dbReference>
<feature type="repeat" description="WD" evidence="3">
    <location>
        <begin position="1433"/>
        <end position="1455"/>
    </location>
</feature>
<name>B9ETJ9_ORYSJ</name>
<evidence type="ECO:0000256" key="2">
    <source>
        <dbReference type="ARBA" id="ARBA00022737"/>
    </source>
</evidence>
<dbReference type="SMART" id="SM01411">
    <property type="entry name" value="Ephrin_rec_like"/>
    <property type="match status" value="1"/>
</dbReference>
<feature type="transmembrane region" description="Helical" evidence="5">
    <location>
        <begin position="1276"/>
        <end position="1301"/>
    </location>
</feature>
<evidence type="ECO:0000256" key="5">
    <source>
        <dbReference type="SAM" id="Phobius"/>
    </source>
</evidence>
<dbReference type="Gene3D" id="2.130.10.10">
    <property type="entry name" value="YVTN repeat-like/Quinoprotein amine dehydrogenase"/>
    <property type="match status" value="2"/>
</dbReference>